<reference evidence="1 2" key="1">
    <citation type="journal article" date="2013" name="Genome Announc.">
        <title>Genome Sequences of Three hpAfrica2 Strains of Helicobacter pylori.</title>
        <authorList>
            <person name="Duncan S.S."/>
            <person name="Bertoli M.T."/>
            <person name="Kersulyte D."/>
            <person name="Valk P.L."/>
            <person name="Tamma S."/>
            <person name="Segal I."/>
            <person name="McClain M.S."/>
            <person name="Cover T.L."/>
            <person name="Berg D.E."/>
        </authorList>
    </citation>
    <scope>NUCLEOTIDE SEQUENCE [LARGE SCALE GENOMIC DNA]</scope>
    <source>
        <strain evidence="1 2">SouthAfrica50</strain>
    </source>
</reference>
<protein>
    <submittedName>
        <fullName evidence="1">Uncharacterized protein</fullName>
    </submittedName>
</protein>
<dbReference type="AlphaFoldDB" id="T2SB59"/>
<comment type="caution">
    <text evidence="1">The sequence shown here is derived from an EMBL/GenBank/DDBJ whole genome shotgun (WGS) entry which is preliminary data.</text>
</comment>
<dbReference type="PATRIC" id="fig|1352357.3.peg.1890"/>
<dbReference type="EMBL" id="AVNI01000002">
    <property type="protein sequence ID" value="EQD89603.1"/>
    <property type="molecule type" value="Genomic_DNA"/>
</dbReference>
<name>T2SB59_HELPX</name>
<gene>
    <name evidence="1" type="ORF">HPSA50_1932</name>
</gene>
<evidence type="ECO:0000313" key="1">
    <source>
        <dbReference type="EMBL" id="EQD89603.1"/>
    </source>
</evidence>
<dbReference type="Proteomes" id="UP000015816">
    <property type="component" value="Unassembled WGS sequence"/>
</dbReference>
<proteinExistence type="predicted"/>
<accession>T2SB59</accession>
<evidence type="ECO:0000313" key="2">
    <source>
        <dbReference type="Proteomes" id="UP000015816"/>
    </source>
</evidence>
<sequence>MEVFVCAFFKNERSFCFFKTSGHSAMHFLKAFETSGFIKAPPKKRL</sequence>
<organism evidence="1 2">
    <name type="scientific">Helicobacter pylori SouthAfrica50</name>
    <dbReference type="NCBI Taxonomy" id="1352357"/>
    <lineage>
        <taxon>Bacteria</taxon>
        <taxon>Pseudomonadati</taxon>
        <taxon>Campylobacterota</taxon>
        <taxon>Epsilonproteobacteria</taxon>
        <taxon>Campylobacterales</taxon>
        <taxon>Helicobacteraceae</taxon>
        <taxon>Helicobacter</taxon>
    </lineage>
</organism>